<organism evidence="7 8">
    <name type="scientific">Streptomyces endophyticus</name>
    <dbReference type="NCBI Taxonomy" id="714166"/>
    <lineage>
        <taxon>Bacteria</taxon>
        <taxon>Bacillati</taxon>
        <taxon>Actinomycetota</taxon>
        <taxon>Actinomycetes</taxon>
        <taxon>Kitasatosporales</taxon>
        <taxon>Streptomycetaceae</taxon>
        <taxon>Streptomyces</taxon>
    </lineage>
</organism>
<dbReference type="Proteomes" id="UP001354931">
    <property type="component" value="Unassembled WGS sequence"/>
</dbReference>
<gene>
    <name evidence="7" type="ORF">OKJ99_35565</name>
</gene>
<dbReference type="Pfam" id="PF06305">
    <property type="entry name" value="LapA_dom"/>
    <property type="match status" value="1"/>
</dbReference>
<evidence type="ECO:0000256" key="1">
    <source>
        <dbReference type="ARBA" id="ARBA00022475"/>
    </source>
</evidence>
<evidence type="ECO:0000256" key="3">
    <source>
        <dbReference type="ARBA" id="ARBA00022989"/>
    </source>
</evidence>
<keyword evidence="4 5" id="KW-0472">Membrane</keyword>
<evidence type="ECO:0000259" key="6">
    <source>
        <dbReference type="Pfam" id="PF06305"/>
    </source>
</evidence>
<dbReference type="InterPro" id="IPR010445">
    <property type="entry name" value="LapA_dom"/>
</dbReference>
<dbReference type="RefSeq" id="WP_326022397.1">
    <property type="nucleotide sequence ID" value="NZ_JAOZYC010000172.1"/>
</dbReference>
<feature type="domain" description="Lipopolysaccharide assembly protein A" evidence="6">
    <location>
        <begin position="38"/>
        <end position="75"/>
    </location>
</feature>
<comment type="caution">
    <text evidence="7">The sequence shown here is derived from an EMBL/GenBank/DDBJ whole genome shotgun (WGS) entry which is preliminary data.</text>
</comment>
<keyword evidence="8" id="KW-1185">Reference proteome</keyword>
<proteinExistence type="predicted"/>
<feature type="transmembrane region" description="Helical" evidence="5">
    <location>
        <begin position="21"/>
        <end position="37"/>
    </location>
</feature>
<dbReference type="EMBL" id="JAOZYC010000172">
    <property type="protein sequence ID" value="MEB8342825.1"/>
    <property type="molecule type" value="Genomic_DNA"/>
</dbReference>
<protein>
    <submittedName>
        <fullName evidence="7">LapA family protein</fullName>
    </submittedName>
</protein>
<evidence type="ECO:0000313" key="7">
    <source>
        <dbReference type="EMBL" id="MEB8342825.1"/>
    </source>
</evidence>
<accession>A0ABU6FHR0</accession>
<keyword evidence="1" id="KW-1003">Cell membrane</keyword>
<evidence type="ECO:0000256" key="5">
    <source>
        <dbReference type="SAM" id="Phobius"/>
    </source>
</evidence>
<sequence length="80" mass="8486">MSPKGGSNSSKSGGSSAFTPARIGVIVLAVLGLVFIFENTRHVKIRLLIPEVTVPLYLALLITAVIGAICGGYFVSRRRK</sequence>
<feature type="transmembrane region" description="Helical" evidence="5">
    <location>
        <begin position="57"/>
        <end position="75"/>
    </location>
</feature>
<name>A0ABU6FHR0_9ACTN</name>
<keyword evidence="2 5" id="KW-0812">Transmembrane</keyword>
<evidence type="ECO:0000313" key="8">
    <source>
        <dbReference type="Proteomes" id="UP001354931"/>
    </source>
</evidence>
<evidence type="ECO:0000256" key="2">
    <source>
        <dbReference type="ARBA" id="ARBA00022692"/>
    </source>
</evidence>
<keyword evidence="3 5" id="KW-1133">Transmembrane helix</keyword>
<evidence type="ECO:0000256" key="4">
    <source>
        <dbReference type="ARBA" id="ARBA00023136"/>
    </source>
</evidence>
<reference evidence="7 8" key="1">
    <citation type="submission" date="2022-10" db="EMBL/GenBank/DDBJ databases">
        <authorList>
            <person name="Xie J."/>
            <person name="Shen N."/>
        </authorList>
    </citation>
    <scope>NUCLEOTIDE SEQUENCE [LARGE SCALE GENOMIC DNA]</scope>
    <source>
        <strain evidence="7 8">YIM65594</strain>
    </source>
</reference>